<dbReference type="InterPro" id="IPR002659">
    <property type="entry name" value="Glyco_trans_31"/>
</dbReference>
<keyword evidence="6" id="KW-0735">Signal-anchor</keyword>
<keyword evidence="5" id="KW-0812">Transmembrane</keyword>
<comment type="similarity">
    <text evidence="2">Belongs to the glycosyltransferase 31 family.</text>
</comment>
<protein>
    <recommendedName>
        <fullName evidence="12">Hexosyltransferase</fullName>
    </recommendedName>
</protein>
<comment type="subcellular location">
    <subcellularLocation>
        <location evidence="1">Golgi apparatus membrane</location>
        <topology evidence="1">Single-pass type II membrane protein</topology>
    </subcellularLocation>
</comment>
<evidence type="ECO:0000256" key="8">
    <source>
        <dbReference type="ARBA" id="ARBA00023034"/>
    </source>
</evidence>
<organism evidence="10 11">
    <name type="scientific">Parelaphostrongylus tenuis</name>
    <name type="common">Meningeal worm</name>
    <dbReference type="NCBI Taxonomy" id="148309"/>
    <lineage>
        <taxon>Eukaryota</taxon>
        <taxon>Metazoa</taxon>
        <taxon>Ecdysozoa</taxon>
        <taxon>Nematoda</taxon>
        <taxon>Chromadorea</taxon>
        <taxon>Rhabditida</taxon>
        <taxon>Rhabditina</taxon>
        <taxon>Rhabditomorpha</taxon>
        <taxon>Strongyloidea</taxon>
        <taxon>Metastrongylidae</taxon>
        <taxon>Parelaphostrongylus</taxon>
    </lineage>
</organism>
<evidence type="ECO:0000256" key="5">
    <source>
        <dbReference type="ARBA" id="ARBA00022692"/>
    </source>
</evidence>
<evidence type="ECO:0000256" key="2">
    <source>
        <dbReference type="ARBA" id="ARBA00008661"/>
    </source>
</evidence>
<gene>
    <name evidence="10" type="ORF">KIN20_008528</name>
</gene>
<dbReference type="GO" id="GO:0016758">
    <property type="term" value="F:hexosyltransferase activity"/>
    <property type="evidence" value="ECO:0007669"/>
    <property type="project" value="InterPro"/>
</dbReference>
<reference evidence="10" key="1">
    <citation type="submission" date="2021-06" db="EMBL/GenBank/DDBJ databases">
        <title>Parelaphostrongylus tenuis whole genome reference sequence.</title>
        <authorList>
            <person name="Garwood T.J."/>
            <person name="Larsen P.A."/>
            <person name="Fountain-Jones N.M."/>
            <person name="Garbe J.R."/>
            <person name="Macchietto M.G."/>
            <person name="Kania S.A."/>
            <person name="Gerhold R.W."/>
            <person name="Richards J.E."/>
            <person name="Wolf T.M."/>
        </authorList>
    </citation>
    <scope>NUCLEOTIDE SEQUENCE</scope>
    <source>
        <strain evidence="10">MNPRO001-30</strain>
        <tissue evidence="10">Meninges</tissue>
    </source>
</reference>
<keyword evidence="9" id="KW-0472">Membrane</keyword>
<dbReference type="Proteomes" id="UP001196413">
    <property type="component" value="Unassembled WGS sequence"/>
</dbReference>
<evidence type="ECO:0000256" key="6">
    <source>
        <dbReference type="ARBA" id="ARBA00022968"/>
    </source>
</evidence>
<keyword evidence="4" id="KW-0808">Transferase</keyword>
<accession>A0AAD5QJV2</accession>
<evidence type="ECO:0000256" key="7">
    <source>
        <dbReference type="ARBA" id="ARBA00022989"/>
    </source>
</evidence>
<dbReference type="GO" id="GO:0000139">
    <property type="term" value="C:Golgi membrane"/>
    <property type="evidence" value="ECO:0007669"/>
    <property type="project" value="UniProtKB-SubCell"/>
</dbReference>
<comment type="caution">
    <text evidence="10">The sequence shown here is derived from an EMBL/GenBank/DDBJ whole genome shotgun (WGS) entry which is preliminary data.</text>
</comment>
<evidence type="ECO:0000313" key="11">
    <source>
        <dbReference type="Proteomes" id="UP001196413"/>
    </source>
</evidence>
<keyword evidence="7" id="KW-1133">Transmembrane helix</keyword>
<dbReference type="EMBL" id="JAHQIW010001340">
    <property type="protein sequence ID" value="KAJ1352239.1"/>
    <property type="molecule type" value="Genomic_DNA"/>
</dbReference>
<evidence type="ECO:0008006" key="12">
    <source>
        <dbReference type="Google" id="ProtNLM"/>
    </source>
</evidence>
<dbReference type="Pfam" id="PF01762">
    <property type="entry name" value="Galactosyl_T"/>
    <property type="match status" value="1"/>
</dbReference>
<keyword evidence="3" id="KW-0328">Glycosyltransferase</keyword>
<name>A0AAD5QJV2_PARTN</name>
<evidence type="ECO:0000313" key="10">
    <source>
        <dbReference type="EMBL" id="KAJ1352239.1"/>
    </source>
</evidence>
<dbReference type="AlphaFoldDB" id="A0AAD5QJV2"/>
<evidence type="ECO:0000256" key="4">
    <source>
        <dbReference type="ARBA" id="ARBA00022679"/>
    </source>
</evidence>
<evidence type="ECO:0000256" key="1">
    <source>
        <dbReference type="ARBA" id="ARBA00004323"/>
    </source>
</evidence>
<proteinExistence type="inferred from homology"/>
<keyword evidence="8" id="KW-0333">Golgi apparatus</keyword>
<sequence>MSLKVCAQNNNVGRLQIQIKVYASIMFHQQYCPSAPFLMKIDDDVGFHVDRMLSLWNADENASSSLYGQLIESALPVRNPRSKW</sequence>
<evidence type="ECO:0000256" key="9">
    <source>
        <dbReference type="ARBA" id="ARBA00023136"/>
    </source>
</evidence>
<keyword evidence="11" id="KW-1185">Reference proteome</keyword>
<evidence type="ECO:0000256" key="3">
    <source>
        <dbReference type="ARBA" id="ARBA00022676"/>
    </source>
</evidence>